<dbReference type="EMBL" id="PNIQ01001080">
    <property type="protein sequence ID" value="PMP73453.1"/>
    <property type="molecule type" value="Genomic_DNA"/>
</dbReference>
<dbReference type="InterPro" id="IPR018575">
    <property type="entry name" value="Restrct_endonuc_II_Eco29kI"/>
</dbReference>
<comment type="caution">
    <text evidence="1">The sequence shown here is derived from an EMBL/GenBank/DDBJ whole genome shotgun (WGS) entry which is preliminary data.</text>
</comment>
<evidence type="ECO:0000313" key="2">
    <source>
        <dbReference type="Proteomes" id="UP000243376"/>
    </source>
</evidence>
<gene>
    <name evidence="1" type="ORF">C0184_16125</name>
</gene>
<dbReference type="Proteomes" id="UP000243376">
    <property type="component" value="Unassembled WGS sequence"/>
</dbReference>
<organism evidence="1 2">
    <name type="scientific">Chloroflexus aggregans</name>
    <dbReference type="NCBI Taxonomy" id="152260"/>
    <lineage>
        <taxon>Bacteria</taxon>
        <taxon>Bacillati</taxon>
        <taxon>Chloroflexota</taxon>
        <taxon>Chloroflexia</taxon>
        <taxon>Chloroflexales</taxon>
        <taxon>Chloroflexineae</taxon>
        <taxon>Chloroflexaceae</taxon>
        <taxon>Chloroflexus</taxon>
    </lineage>
</organism>
<sequence>MSAGVGRRSSILPYNDNARTEFSPIWHTIVTGFGNHDPGKGRYNQQRSLWNPLHPGCRWAQHLRSNRKDHQELIEAVKQVVQQDMSYRCVYPTLMRSSRVISIRIRS</sequence>
<dbReference type="Pfam" id="PF09517">
    <property type="entry name" value="RE_Eco29kI"/>
    <property type="match status" value="1"/>
</dbReference>
<accession>A0A2J6WSF4</accession>
<name>A0A2J6WSF4_9CHLR</name>
<reference evidence="1 2" key="1">
    <citation type="submission" date="2018-01" db="EMBL/GenBank/DDBJ databases">
        <title>Metagenomic assembled genomes from two thermal pools in the Uzon Caldera, Kamchatka, Russia.</title>
        <authorList>
            <person name="Wilkins L."/>
            <person name="Ettinger C."/>
        </authorList>
    </citation>
    <scope>NUCLEOTIDE SEQUENCE [LARGE SCALE GENOMIC DNA]</scope>
    <source>
        <strain evidence="1">ZAV-02</strain>
    </source>
</reference>
<dbReference type="AlphaFoldDB" id="A0A2J6WSF4"/>
<protein>
    <submittedName>
        <fullName evidence="1">Uncharacterized protein</fullName>
    </submittedName>
</protein>
<evidence type="ECO:0000313" key="1">
    <source>
        <dbReference type="EMBL" id="PMP73453.1"/>
    </source>
</evidence>
<proteinExistence type="predicted"/>